<dbReference type="OrthoDB" id="9814580at2"/>
<dbReference type="GO" id="GO:0005737">
    <property type="term" value="C:cytoplasm"/>
    <property type="evidence" value="ECO:0007669"/>
    <property type="project" value="UniProtKB-SubCell"/>
</dbReference>
<dbReference type="Gene3D" id="3.90.870.10">
    <property type="entry name" value="DHBP synthase"/>
    <property type="match status" value="1"/>
</dbReference>
<dbReference type="InterPro" id="IPR017945">
    <property type="entry name" value="DHBP_synth_RibB-like_a/b_dom"/>
</dbReference>
<keyword evidence="6 9" id="KW-0547">Nucleotide-binding</keyword>
<gene>
    <name evidence="9" type="primary">tsaC</name>
    <name evidence="11" type="ORF">Thini_2260</name>
</gene>
<dbReference type="InterPro" id="IPR006070">
    <property type="entry name" value="Sua5-like_dom"/>
</dbReference>
<keyword evidence="12" id="KW-1185">Reference proteome</keyword>
<evidence type="ECO:0000256" key="8">
    <source>
        <dbReference type="ARBA" id="ARBA00048366"/>
    </source>
</evidence>
<evidence type="ECO:0000259" key="10">
    <source>
        <dbReference type="PROSITE" id="PS51163"/>
    </source>
</evidence>
<keyword evidence="4 9" id="KW-0819">tRNA processing</keyword>
<keyword evidence="2 9" id="KW-0963">Cytoplasm</keyword>
<feature type="domain" description="YrdC-like" evidence="10">
    <location>
        <begin position="5"/>
        <end position="187"/>
    </location>
</feature>
<dbReference type="EMBL" id="JH651384">
    <property type="protein sequence ID" value="EIJ34819.1"/>
    <property type="molecule type" value="Genomic_DNA"/>
</dbReference>
<dbReference type="SUPFAM" id="SSF55821">
    <property type="entry name" value="YrdC/RibB"/>
    <property type="match status" value="1"/>
</dbReference>
<protein>
    <recommendedName>
        <fullName evidence="9">Threonylcarbamoyl-AMP synthase</fullName>
        <shortName evidence="9">TC-AMP synthase</shortName>
        <ecNumber evidence="9">2.7.7.87</ecNumber>
    </recommendedName>
    <alternativeName>
        <fullName evidence="9">L-threonylcarbamoyladenylate synthase</fullName>
    </alternativeName>
    <alternativeName>
        <fullName evidence="9">t(6)A37 threonylcarbamoyladenosine biosynthesis protein TsaC</fullName>
    </alternativeName>
    <alternativeName>
        <fullName evidence="9">tRNA threonylcarbamoyladenosine biosynthesis protein TsaC</fullName>
    </alternativeName>
</protein>
<evidence type="ECO:0000256" key="1">
    <source>
        <dbReference type="ARBA" id="ARBA00004496"/>
    </source>
</evidence>
<dbReference type="InterPro" id="IPR023535">
    <property type="entry name" value="TC-AMP_synthase"/>
</dbReference>
<keyword evidence="3 9" id="KW-0808">Transferase</keyword>
<evidence type="ECO:0000313" key="12">
    <source>
        <dbReference type="Proteomes" id="UP000005317"/>
    </source>
</evidence>
<comment type="similarity">
    <text evidence="9">Belongs to the SUA5 family. TsaC subfamily.</text>
</comment>
<name>A0A656HHX5_THINJ</name>
<dbReference type="Proteomes" id="UP000005317">
    <property type="component" value="Unassembled WGS sequence"/>
</dbReference>
<reference evidence="12" key="1">
    <citation type="journal article" date="2011" name="Stand. Genomic Sci.">
        <title>Genome sequence of the filamentous, gliding Thiothrix nivea neotype strain (JP2(T)).</title>
        <authorList>
            <person name="Lapidus A."/>
            <person name="Nolan M."/>
            <person name="Lucas S."/>
            <person name="Glavina Del Rio T."/>
            <person name="Tice H."/>
            <person name="Cheng J.F."/>
            <person name="Tapia R."/>
            <person name="Han C."/>
            <person name="Goodwin L."/>
            <person name="Pitluck S."/>
            <person name="Liolios K."/>
            <person name="Pagani I."/>
            <person name="Ivanova N."/>
            <person name="Huntemann M."/>
            <person name="Mavromatis K."/>
            <person name="Mikhailova N."/>
            <person name="Pati A."/>
            <person name="Chen A."/>
            <person name="Palaniappan K."/>
            <person name="Land M."/>
            <person name="Brambilla E.M."/>
            <person name="Rohde M."/>
            <person name="Abt B."/>
            <person name="Verbarg S."/>
            <person name="Goker M."/>
            <person name="Bristow J."/>
            <person name="Eisen J.A."/>
            <person name="Markowitz V."/>
            <person name="Hugenholtz P."/>
            <person name="Kyrpides N.C."/>
            <person name="Klenk H.P."/>
            <person name="Woyke T."/>
        </authorList>
    </citation>
    <scope>NUCLEOTIDE SEQUENCE [LARGE SCALE GENOMIC DNA]</scope>
    <source>
        <strain evidence="12">ATCC 35100 / DSM 5205 / JP2</strain>
    </source>
</reference>
<dbReference type="PROSITE" id="PS51163">
    <property type="entry name" value="YRDC"/>
    <property type="match status" value="1"/>
</dbReference>
<dbReference type="GO" id="GO:0061710">
    <property type="term" value="F:L-threonylcarbamoyladenylate synthase"/>
    <property type="evidence" value="ECO:0007669"/>
    <property type="project" value="UniProtKB-EC"/>
</dbReference>
<dbReference type="EC" id="2.7.7.87" evidence="9"/>
<dbReference type="FunFam" id="3.90.870.10:FF:000004">
    <property type="entry name" value="Threonylcarbamoyl-AMP synthase"/>
    <property type="match status" value="1"/>
</dbReference>
<evidence type="ECO:0000313" key="11">
    <source>
        <dbReference type="EMBL" id="EIJ34819.1"/>
    </source>
</evidence>
<dbReference type="PANTHER" id="PTHR17490:SF18">
    <property type="entry name" value="THREONYLCARBAMOYL-AMP SYNTHASE"/>
    <property type="match status" value="1"/>
</dbReference>
<evidence type="ECO:0000256" key="5">
    <source>
        <dbReference type="ARBA" id="ARBA00022695"/>
    </source>
</evidence>
<dbReference type="GO" id="GO:0000049">
    <property type="term" value="F:tRNA binding"/>
    <property type="evidence" value="ECO:0007669"/>
    <property type="project" value="TreeGrafter"/>
</dbReference>
<evidence type="ECO:0000256" key="4">
    <source>
        <dbReference type="ARBA" id="ARBA00022694"/>
    </source>
</evidence>
<keyword evidence="7 9" id="KW-0067">ATP-binding</keyword>
<evidence type="ECO:0000256" key="3">
    <source>
        <dbReference type="ARBA" id="ARBA00022679"/>
    </source>
</evidence>
<comment type="function">
    <text evidence="9">Required for the formation of a threonylcarbamoyl group on adenosine at position 37 (t(6)A37) in tRNAs that read codons beginning with adenine. Catalyzes the conversion of L-threonine, HCO(3)(-)/CO(2) and ATP to give threonylcarbamoyl-AMP (TC-AMP) as the acyladenylate intermediate, with the release of diphosphate.</text>
</comment>
<dbReference type="GO" id="GO:0006450">
    <property type="term" value="P:regulation of translational fidelity"/>
    <property type="evidence" value="ECO:0007669"/>
    <property type="project" value="TreeGrafter"/>
</dbReference>
<evidence type="ECO:0000256" key="6">
    <source>
        <dbReference type="ARBA" id="ARBA00022741"/>
    </source>
</evidence>
<dbReference type="AlphaFoldDB" id="A0A656HHX5"/>
<evidence type="ECO:0000256" key="7">
    <source>
        <dbReference type="ARBA" id="ARBA00022840"/>
    </source>
</evidence>
<accession>A0A656HHX5</accession>
<dbReference type="HAMAP" id="MF_01852">
    <property type="entry name" value="TsaC"/>
    <property type="match status" value="1"/>
</dbReference>
<comment type="catalytic activity">
    <reaction evidence="8 9">
        <text>L-threonine + hydrogencarbonate + ATP = L-threonylcarbamoyladenylate + diphosphate + H2O</text>
        <dbReference type="Rhea" id="RHEA:36407"/>
        <dbReference type="ChEBI" id="CHEBI:15377"/>
        <dbReference type="ChEBI" id="CHEBI:17544"/>
        <dbReference type="ChEBI" id="CHEBI:30616"/>
        <dbReference type="ChEBI" id="CHEBI:33019"/>
        <dbReference type="ChEBI" id="CHEBI:57926"/>
        <dbReference type="ChEBI" id="CHEBI:73682"/>
        <dbReference type="EC" id="2.7.7.87"/>
    </reaction>
</comment>
<dbReference type="InterPro" id="IPR050156">
    <property type="entry name" value="TC-AMP_synthase_SUA5"/>
</dbReference>
<dbReference type="NCBIfam" id="TIGR00057">
    <property type="entry name" value="L-threonylcarbamoyladenylate synthase"/>
    <property type="match status" value="1"/>
</dbReference>
<dbReference type="GO" id="GO:0003725">
    <property type="term" value="F:double-stranded RNA binding"/>
    <property type="evidence" value="ECO:0007669"/>
    <property type="project" value="InterPro"/>
</dbReference>
<dbReference type="GO" id="GO:0005524">
    <property type="term" value="F:ATP binding"/>
    <property type="evidence" value="ECO:0007669"/>
    <property type="project" value="UniProtKB-UniRule"/>
</dbReference>
<comment type="subcellular location">
    <subcellularLocation>
        <location evidence="1 9">Cytoplasm</location>
    </subcellularLocation>
</comment>
<sequence length="187" mass="20036">MAKVAEGIPSAIHAVQSGGVIAYPTEAVYGLGCNPADLTAVQRILALKQRPADKGLILIAADLAQLEPYLLPLGNALLERILPTWPGPVTWLLPVRPEVSPLIRGNHDTLAVRVTAHPVCRKLCQQLGHPLISTSANLSDQPPARSAQEVRQQFGMQLDDILDAPLGEQAQPTEIRHGLTGEIVRPA</sequence>
<evidence type="ECO:0000256" key="2">
    <source>
        <dbReference type="ARBA" id="ARBA00022490"/>
    </source>
</evidence>
<dbReference type="GO" id="GO:0002949">
    <property type="term" value="P:tRNA threonylcarbamoyladenosine modification"/>
    <property type="evidence" value="ECO:0007669"/>
    <property type="project" value="UniProtKB-UniRule"/>
</dbReference>
<keyword evidence="5 9" id="KW-0548">Nucleotidyltransferase</keyword>
<organism evidence="11 12">
    <name type="scientific">Thiothrix nivea (strain ATCC 35100 / DSM 5205 / JP2)</name>
    <dbReference type="NCBI Taxonomy" id="870187"/>
    <lineage>
        <taxon>Bacteria</taxon>
        <taxon>Pseudomonadati</taxon>
        <taxon>Pseudomonadota</taxon>
        <taxon>Gammaproteobacteria</taxon>
        <taxon>Thiotrichales</taxon>
        <taxon>Thiotrichaceae</taxon>
        <taxon>Thiothrix</taxon>
    </lineage>
</organism>
<dbReference type="PANTHER" id="PTHR17490">
    <property type="entry name" value="SUA5"/>
    <property type="match status" value="1"/>
</dbReference>
<dbReference type="Pfam" id="PF01300">
    <property type="entry name" value="Sua5_yciO_yrdC"/>
    <property type="match status" value="1"/>
</dbReference>
<proteinExistence type="inferred from homology"/>
<evidence type="ECO:0000256" key="9">
    <source>
        <dbReference type="HAMAP-Rule" id="MF_01852"/>
    </source>
</evidence>
<dbReference type="RefSeq" id="WP_002708741.1">
    <property type="nucleotide sequence ID" value="NZ_JH651384.1"/>
</dbReference>